<evidence type="ECO:0000313" key="1">
    <source>
        <dbReference type="EMBL" id="BBO34803.1"/>
    </source>
</evidence>
<protein>
    <recommendedName>
        <fullName evidence="3">Serine protease</fullName>
    </recommendedName>
</protein>
<organism evidence="1 2">
    <name type="scientific">Lacipirellula parvula</name>
    <dbReference type="NCBI Taxonomy" id="2650471"/>
    <lineage>
        <taxon>Bacteria</taxon>
        <taxon>Pseudomonadati</taxon>
        <taxon>Planctomycetota</taxon>
        <taxon>Planctomycetia</taxon>
        <taxon>Pirellulales</taxon>
        <taxon>Lacipirellulaceae</taxon>
        <taxon>Lacipirellula</taxon>
    </lineage>
</organism>
<dbReference type="AlphaFoldDB" id="A0A5K7XKI7"/>
<dbReference type="KEGG" id="lpav:PLANPX_4415"/>
<keyword evidence="2" id="KW-1185">Reference proteome</keyword>
<dbReference type="EMBL" id="AP021861">
    <property type="protein sequence ID" value="BBO34803.1"/>
    <property type="molecule type" value="Genomic_DNA"/>
</dbReference>
<gene>
    <name evidence="1" type="ORF">PLANPX_4415</name>
</gene>
<dbReference type="SUPFAM" id="SSF50494">
    <property type="entry name" value="Trypsin-like serine proteases"/>
    <property type="match status" value="1"/>
</dbReference>
<sequence length="307" mass="33563">MNESQHSPIRTLVVVDDNRLGGCPRRIFHPQGEPLMQVSDEILKCVAFLSCLTAAGQEDRGTAFFVSQTFPGGQPGEGVLFAVTAKHVIDKAKSKGTDGKVYFRLNRKDGNAEYVAIPVTDWVKHPKTSADVAIATIDLDFLVYDHLSIPQKMFVSDPQETAHGIGPGSDLFFPGLFVRHKGTKSNIPIIRTGTIAAMPIEPIETDQGTVRAYLAEARSIGGLSGSPVFTHLGLNYTTPIHFLGLVKSHYDIEDCLDVSKQINMGIALVVPDDDILELLNSDVFDPARKAAQDESAERRRKLLPKDD</sequence>
<reference evidence="2" key="1">
    <citation type="submission" date="2019-10" db="EMBL/GenBank/DDBJ databases">
        <title>Lacipirellula parvula gen. nov., sp. nov., representing a lineage of planctomycetes widespread in freshwater anoxic habitats, and description of the family Lacipirellulaceae.</title>
        <authorList>
            <person name="Dedysh S.N."/>
            <person name="Kulichevskaya I.S."/>
            <person name="Beletsky A.V."/>
            <person name="Rakitin A.L."/>
            <person name="Mardanov A.V."/>
            <person name="Ivanova A.A."/>
            <person name="Saltykova V.X."/>
            <person name="Rijpstra W.I.C."/>
            <person name="Sinninghe Damste J.S."/>
            <person name="Ravin N.V."/>
        </authorList>
    </citation>
    <scope>NUCLEOTIDE SEQUENCE [LARGE SCALE GENOMIC DNA]</scope>
    <source>
        <strain evidence="2">PX69</strain>
    </source>
</reference>
<accession>A0A5K7XKI7</accession>
<evidence type="ECO:0000313" key="2">
    <source>
        <dbReference type="Proteomes" id="UP000326837"/>
    </source>
</evidence>
<dbReference type="RefSeq" id="WP_152100306.1">
    <property type="nucleotide sequence ID" value="NZ_AP021861.1"/>
</dbReference>
<evidence type="ECO:0008006" key="3">
    <source>
        <dbReference type="Google" id="ProtNLM"/>
    </source>
</evidence>
<dbReference type="Proteomes" id="UP000326837">
    <property type="component" value="Chromosome"/>
</dbReference>
<dbReference type="InterPro" id="IPR009003">
    <property type="entry name" value="Peptidase_S1_PA"/>
</dbReference>
<name>A0A5K7XKI7_9BACT</name>
<proteinExistence type="predicted"/>